<evidence type="ECO:0008006" key="3">
    <source>
        <dbReference type="Google" id="ProtNLM"/>
    </source>
</evidence>
<evidence type="ECO:0000313" key="1">
    <source>
        <dbReference type="EMBL" id="PKU41553.1"/>
    </source>
</evidence>
<dbReference type="OrthoDB" id="9036313at2759"/>
<proteinExistence type="predicted"/>
<dbReference type="EMBL" id="KZ506102">
    <property type="protein sequence ID" value="PKU41553.1"/>
    <property type="molecule type" value="Genomic_DNA"/>
</dbReference>
<dbReference type="Proteomes" id="UP000233556">
    <property type="component" value="Unassembled WGS sequence"/>
</dbReference>
<dbReference type="PANTHER" id="PTHR33332">
    <property type="entry name" value="REVERSE TRANSCRIPTASE DOMAIN-CONTAINING PROTEIN"/>
    <property type="match status" value="1"/>
</dbReference>
<reference evidence="2" key="1">
    <citation type="submission" date="2017-11" db="EMBL/GenBank/DDBJ databases">
        <authorList>
            <person name="Lima N.C."/>
            <person name="Parody-Merino A.M."/>
            <person name="Battley P.F."/>
            <person name="Fidler A.E."/>
            <person name="Prosdocimi F."/>
        </authorList>
    </citation>
    <scope>NUCLEOTIDE SEQUENCE [LARGE SCALE GENOMIC DNA]</scope>
</reference>
<accession>A0A2I0U6F4</accession>
<dbReference type="PRINTS" id="PR01345">
    <property type="entry name" value="CERVTRCPTASE"/>
</dbReference>
<protein>
    <recommendedName>
        <fullName evidence="3">Rna-directed dna polymerase from mobile element jockey-like</fullName>
    </recommendedName>
</protein>
<gene>
    <name evidence="1" type="ORF">llap_8146</name>
</gene>
<sequence length="159" mass="18493">MTQWDRVHPQHTKLSAAVDTLEGQDAIQWDLDRFRKWAPVNVLKLNKAKCRVLPLDHGHLWYQYRLRDEGIESSPDKKDLRILVDAKLDMSWQCALAAKKVNHILVCIKSSVASMVRNVILPLYSALMSPHLQYCVQLWSPQHGKVMDLLEWVQRRSGR</sequence>
<evidence type="ECO:0000313" key="2">
    <source>
        <dbReference type="Proteomes" id="UP000233556"/>
    </source>
</evidence>
<keyword evidence="2" id="KW-1185">Reference proteome</keyword>
<organism evidence="1 2">
    <name type="scientific">Limosa lapponica baueri</name>
    <dbReference type="NCBI Taxonomy" id="1758121"/>
    <lineage>
        <taxon>Eukaryota</taxon>
        <taxon>Metazoa</taxon>
        <taxon>Chordata</taxon>
        <taxon>Craniata</taxon>
        <taxon>Vertebrata</taxon>
        <taxon>Euteleostomi</taxon>
        <taxon>Archelosauria</taxon>
        <taxon>Archosauria</taxon>
        <taxon>Dinosauria</taxon>
        <taxon>Saurischia</taxon>
        <taxon>Theropoda</taxon>
        <taxon>Coelurosauria</taxon>
        <taxon>Aves</taxon>
        <taxon>Neognathae</taxon>
        <taxon>Neoaves</taxon>
        <taxon>Charadriiformes</taxon>
        <taxon>Scolopacidae</taxon>
        <taxon>Limosa</taxon>
    </lineage>
</organism>
<dbReference type="AlphaFoldDB" id="A0A2I0U6F4"/>
<reference evidence="2" key="2">
    <citation type="submission" date="2017-12" db="EMBL/GenBank/DDBJ databases">
        <title>Genome sequence of the Bar-tailed Godwit (Limosa lapponica baueri).</title>
        <authorList>
            <person name="Lima N.C.B."/>
            <person name="Parody-Merino A.M."/>
            <person name="Battley P.F."/>
            <person name="Fidler A.E."/>
            <person name="Prosdocimi F."/>
        </authorList>
    </citation>
    <scope>NUCLEOTIDE SEQUENCE [LARGE SCALE GENOMIC DNA]</scope>
</reference>
<name>A0A2I0U6F4_LIMLA</name>